<protein>
    <submittedName>
        <fullName evidence="2">Uncharacterized protein</fullName>
    </submittedName>
</protein>
<feature type="region of interest" description="Disordered" evidence="1">
    <location>
        <begin position="1"/>
        <end position="236"/>
    </location>
</feature>
<organism evidence="2 3">
    <name type="scientific">Xylaria bambusicola</name>
    <dbReference type="NCBI Taxonomy" id="326684"/>
    <lineage>
        <taxon>Eukaryota</taxon>
        <taxon>Fungi</taxon>
        <taxon>Dikarya</taxon>
        <taxon>Ascomycota</taxon>
        <taxon>Pezizomycotina</taxon>
        <taxon>Sordariomycetes</taxon>
        <taxon>Xylariomycetidae</taxon>
        <taxon>Xylariales</taxon>
        <taxon>Xylariaceae</taxon>
        <taxon>Xylaria</taxon>
    </lineage>
</organism>
<evidence type="ECO:0000256" key="1">
    <source>
        <dbReference type="SAM" id="MobiDB-lite"/>
    </source>
</evidence>
<evidence type="ECO:0000313" key="2">
    <source>
        <dbReference type="EMBL" id="KAK5626375.1"/>
    </source>
</evidence>
<feature type="compositionally biased region" description="Low complexity" evidence="1">
    <location>
        <begin position="216"/>
        <end position="227"/>
    </location>
</feature>
<keyword evidence="3" id="KW-1185">Reference proteome</keyword>
<feature type="compositionally biased region" description="Polar residues" evidence="1">
    <location>
        <begin position="1"/>
        <end position="10"/>
    </location>
</feature>
<name>A0AAN7YVD0_9PEZI</name>
<gene>
    <name evidence="2" type="ORF">RRF57_002090</name>
</gene>
<reference evidence="2 3" key="1">
    <citation type="submission" date="2023-10" db="EMBL/GenBank/DDBJ databases">
        <title>Draft genome sequence of Xylaria bambusicola isolate GMP-LS, the root and basal stem rot pathogen of sugarcane in Indonesia.</title>
        <authorList>
            <person name="Selvaraj P."/>
            <person name="Muralishankar V."/>
            <person name="Muruganantham S."/>
            <person name="Sp S."/>
            <person name="Haryani S."/>
            <person name="Lau K.J.X."/>
            <person name="Naqvi N.I."/>
        </authorList>
    </citation>
    <scope>NUCLEOTIDE SEQUENCE [LARGE SCALE GENOMIC DNA]</scope>
    <source>
        <strain evidence="2">GMP-LS</strain>
    </source>
</reference>
<proteinExistence type="predicted"/>
<dbReference type="AlphaFoldDB" id="A0AAN7YVD0"/>
<feature type="compositionally biased region" description="Acidic residues" evidence="1">
    <location>
        <begin position="309"/>
        <end position="327"/>
    </location>
</feature>
<feature type="region of interest" description="Disordered" evidence="1">
    <location>
        <begin position="301"/>
        <end position="329"/>
    </location>
</feature>
<feature type="compositionally biased region" description="Gly residues" evidence="1">
    <location>
        <begin position="67"/>
        <end position="79"/>
    </location>
</feature>
<evidence type="ECO:0000313" key="3">
    <source>
        <dbReference type="Proteomes" id="UP001305414"/>
    </source>
</evidence>
<feature type="compositionally biased region" description="Gly residues" evidence="1">
    <location>
        <begin position="126"/>
        <end position="135"/>
    </location>
</feature>
<feature type="compositionally biased region" description="Gly residues" evidence="1">
    <location>
        <begin position="109"/>
        <end position="119"/>
    </location>
</feature>
<dbReference type="EMBL" id="JAWHQM010000003">
    <property type="protein sequence ID" value="KAK5626375.1"/>
    <property type="molecule type" value="Genomic_DNA"/>
</dbReference>
<accession>A0AAN7YVD0</accession>
<feature type="compositionally biased region" description="Polar residues" evidence="1">
    <location>
        <begin position="195"/>
        <end position="205"/>
    </location>
</feature>
<sequence length="420" mass="44385">MHRRSQTSFTKAYGDVTIFPGLNLSSRPPRVTREALDPNEPPLQAPAQGEPGGPAGPAGPNELGERFGLGGPGGPGGPAGPNREDGGSFPPNWFGFRNSYKDPGPGPGPNTGGGRGGGPPSASTTGGRGIGGGGPPSASTTGGRGRGGGGPPSASTTGGIGRRRGRGGGAPSALTGPANLQGNQPPANRGPPPNQGFTNNQQSQPGAHGNQGLVASSMQQTSSDSFSIDQDEGSYRGKAIHQCRVHKTAYVRKGDDVFRIQRIGDFRDENAAAFVKRAIQQEANMREDYIKAIQNWEDIDVHQRSDPFHDDDDDDDRHEADPMEIDSPDERRRQIDGFKAEIAIHSLEIHKAELVLGRGVLANFDAGLEPLSSDSKSPTLEESARIPEFSINRERDKPVAQSLRMNHLLGLEGACEIYDY</sequence>
<dbReference type="Proteomes" id="UP001305414">
    <property type="component" value="Unassembled WGS sequence"/>
</dbReference>
<feature type="compositionally biased region" description="Gly residues" evidence="1">
    <location>
        <begin position="142"/>
        <end position="151"/>
    </location>
</feature>
<comment type="caution">
    <text evidence="2">The sequence shown here is derived from an EMBL/GenBank/DDBJ whole genome shotgun (WGS) entry which is preliminary data.</text>
</comment>